<dbReference type="STRING" id="1437875.CFRA_05380"/>
<dbReference type="Proteomes" id="UP000185434">
    <property type="component" value="Chromosome"/>
</dbReference>
<feature type="binding site" evidence="11">
    <location>
        <begin position="14"/>
        <end position="21"/>
    </location>
    <ligand>
        <name>ATP</name>
        <dbReference type="ChEBI" id="CHEBI:30616"/>
    </ligand>
</feature>
<keyword evidence="7 11" id="KW-0418">Kinase</keyword>
<dbReference type="PANTHER" id="PTHR23117">
    <property type="entry name" value="GUANYLATE KINASE-RELATED"/>
    <property type="match status" value="1"/>
</dbReference>
<dbReference type="InterPro" id="IPR008144">
    <property type="entry name" value="Guanylate_kin-like_dom"/>
</dbReference>
<evidence type="ECO:0000256" key="5">
    <source>
        <dbReference type="ARBA" id="ARBA00022679"/>
    </source>
</evidence>
<evidence type="ECO:0000256" key="1">
    <source>
        <dbReference type="ARBA" id="ARBA00003531"/>
    </source>
</evidence>
<dbReference type="InterPro" id="IPR020590">
    <property type="entry name" value="Guanylate_kinase_CS"/>
</dbReference>
<protein>
    <recommendedName>
        <fullName evidence="4 11">Guanylate kinase</fullName>
        <ecNumber evidence="3 11">2.7.4.8</ecNumber>
    </recommendedName>
    <alternativeName>
        <fullName evidence="9 11">GMP kinase</fullName>
    </alternativeName>
</protein>
<dbReference type="FunFam" id="3.30.63.10:FF:000002">
    <property type="entry name" value="Guanylate kinase 1"/>
    <property type="match status" value="1"/>
</dbReference>
<name>A0A1L7CSC8_9CORY</name>
<dbReference type="Gene3D" id="3.30.63.10">
    <property type="entry name" value="Guanylate Kinase phosphate binding domain"/>
    <property type="match status" value="1"/>
</dbReference>
<dbReference type="RefSeq" id="WP_075663754.1">
    <property type="nucleotide sequence ID" value="NZ_CP009247.1"/>
</dbReference>
<dbReference type="NCBIfam" id="TIGR03263">
    <property type="entry name" value="guanyl_kin"/>
    <property type="match status" value="1"/>
</dbReference>
<evidence type="ECO:0000256" key="10">
    <source>
        <dbReference type="ARBA" id="ARBA00048594"/>
    </source>
</evidence>
<reference evidence="13 14" key="1">
    <citation type="submission" date="2014-08" db="EMBL/GenBank/DDBJ databases">
        <title>Complete genome sequence of Corynebacterium frankenforstense ST18(T) (=DSM 45800(T)), isolated from raw cow milk.</title>
        <authorList>
            <person name="Ruckert C."/>
            <person name="Albersmeier A."/>
            <person name="Winkler A."/>
            <person name="Lipski A."/>
            <person name="Kalinowski J."/>
        </authorList>
    </citation>
    <scope>NUCLEOTIDE SEQUENCE [LARGE SCALE GENOMIC DNA]</scope>
    <source>
        <strain evidence="13 14">ST18</strain>
    </source>
</reference>
<evidence type="ECO:0000256" key="4">
    <source>
        <dbReference type="ARBA" id="ARBA00016296"/>
    </source>
</evidence>
<comment type="catalytic activity">
    <reaction evidence="10 11">
        <text>GMP + ATP = GDP + ADP</text>
        <dbReference type="Rhea" id="RHEA:20780"/>
        <dbReference type="ChEBI" id="CHEBI:30616"/>
        <dbReference type="ChEBI" id="CHEBI:58115"/>
        <dbReference type="ChEBI" id="CHEBI:58189"/>
        <dbReference type="ChEBI" id="CHEBI:456216"/>
        <dbReference type="EC" id="2.7.4.8"/>
    </reaction>
</comment>
<dbReference type="InterPro" id="IPR017665">
    <property type="entry name" value="Guanylate_kinase"/>
</dbReference>
<keyword evidence="14" id="KW-1185">Reference proteome</keyword>
<comment type="function">
    <text evidence="1 11">Essential for recycling GMP and indirectly, cGMP.</text>
</comment>
<keyword evidence="6 11" id="KW-0547">Nucleotide-binding</keyword>
<dbReference type="InterPro" id="IPR008145">
    <property type="entry name" value="GK/Ca_channel_bsu"/>
</dbReference>
<sequence length="195" mass="21311">MAGETGGRLVVLAGPSAVGKSTLVHLLRERIGDLYFSVSMTTRAPRPGEVDGEDYFFVTPEDFQGHIDCGEMLEWAEIHGGLQRSGTPAAPVRESLTQGRPVLIEVDLAGARSIKSLMPEAVTVFLAPPSWDELVKRLTGRGTEPEDVVARRLETARTELAARDEFDRVVVNDDVERAFAEISAILRGEDQAPRQ</sequence>
<evidence type="ECO:0000256" key="7">
    <source>
        <dbReference type="ARBA" id="ARBA00022777"/>
    </source>
</evidence>
<keyword evidence="5 11" id="KW-0808">Transferase</keyword>
<evidence type="ECO:0000256" key="8">
    <source>
        <dbReference type="ARBA" id="ARBA00022840"/>
    </source>
</evidence>
<dbReference type="HAMAP" id="MF_00328">
    <property type="entry name" value="Guanylate_kinase"/>
    <property type="match status" value="1"/>
</dbReference>
<evidence type="ECO:0000313" key="14">
    <source>
        <dbReference type="Proteomes" id="UP000185434"/>
    </source>
</evidence>
<dbReference type="KEGG" id="cfk:CFRA_05380"/>
<dbReference type="Pfam" id="PF00625">
    <property type="entry name" value="Guanylate_kin"/>
    <property type="match status" value="1"/>
</dbReference>
<gene>
    <name evidence="11" type="primary">gmk</name>
    <name evidence="13" type="ORF">CFRA_05380</name>
</gene>
<comment type="subcellular location">
    <subcellularLocation>
        <location evidence="11">Cytoplasm</location>
    </subcellularLocation>
</comment>
<dbReference type="InterPro" id="IPR027417">
    <property type="entry name" value="P-loop_NTPase"/>
</dbReference>
<dbReference type="EC" id="2.7.4.8" evidence="3 11"/>
<dbReference type="PROSITE" id="PS50052">
    <property type="entry name" value="GUANYLATE_KINASE_2"/>
    <property type="match status" value="1"/>
</dbReference>
<dbReference type="AlphaFoldDB" id="A0A1L7CSC8"/>
<dbReference type="Gene3D" id="3.40.50.300">
    <property type="entry name" value="P-loop containing nucleotide triphosphate hydrolases"/>
    <property type="match status" value="1"/>
</dbReference>
<evidence type="ECO:0000256" key="9">
    <source>
        <dbReference type="ARBA" id="ARBA00030128"/>
    </source>
</evidence>
<proteinExistence type="inferred from homology"/>
<dbReference type="SMART" id="SM00072">
    <property type="entry name" value="GuKc"/>
    <property type="match status" value="1"/>
</dbReference>
<evidence type="ECO:0000256" key="3">
    <source>
        <dbReference type="ARBA" id="ARBA00012961"/>
    </source>
</evidence>
<comment type="similarity">
    <text evidence="2 11">Belongs to the guanylate kinase family.</text>
</comment>
<dbReference type="SUPFAM" id="SSF52540">
    <property type="entry name" value="P-loop containing nucleoside triphosphate hydrolases"/>
    <property type="match status" value="1"/>
</dbReference>
<feature type="domain" description="Guanylate kinase-like" evidence="12">
    <location>
        <begin position="7"/>
        <end position="187"/>
    </location>
</feature>
<dbReference type="PANTHER" id="PTHR23117:SF13">
    <property type="entry name" value="GUANYLATE KINASE"/>
    <property type="match status" value="1"/>
</dbReference>
<organism evidence="13 14">
    <name type="scientific">Corynebacterium frankenforstense DSM 45800</name>
    <dbReference type="NCBI Taxonomy" id="1437875"/>
    <lineage>
        <taxon>Bacteria</taxon>
        <taxon>Bacillati</taxon>
        <taxon>Actinomycetota</taxon>
        <taxon>Actinomycetes</taxon>
        <taxon>Mycobacteriales</taxon>
        <taxon>Corynebacteriaceae</taxon>
        <taxon>Corynebacterium</taxon>
    </lineage>
</organism>
<dbReference type="GO" id="GO:0005524">
    <property type="term" value="F:ATP binding"/>
    <property type="evidence" value="ECO:0007669"/>
    <property type="project" value="UniProtKB-UniRule"/>
</dbReference>
<dbReference type="EMBL" id="CP009247">
    <property type="protein sequence ID" value="APT88764.1"/>
    <property type="molecule type" value="Genomic_DNA"/>
</dbReference>
<keyword evidence="8 11" id="KW-0067">ATP-binding</keyword>
<accession>A0A1L7CSC8</accession>
<dbReference type="GO" id="GO:0004385">
    <property type="term" value="F:GMP kinase activity"/>
    <property type="evidence" value="ECO:0007669"/>
    <property type="project" value="UniProtKB-UniRule"/>
</dbReference>
<evidence type="ECO:0000259" key="12">
    <source>
        <dbReference type="PROSITE" id="PS50052"/>
    </source>
</evidence>
<evidence type="ECO:0000313" key="13">
    <source>
        <dbReference type="EMBL" id="APT88764.1"/>
    </source>
</evidence>
<evidence type="ECO:0000256" key="2">
    <source>
        <dbReference type="ARBA" id="ARBA00005790"/>
    </source>
</evidence>
<evidence type="ECO:0000256" key="6">
    <source>
        <dbReference type="ARBA" id="ARBA00022741"/>
    </source>
</evidence>
<dbReference type="CDD" id="cd00071">
    <property type="entry name" value="GMPK"/>
    <property type="match status" value="1"/>
</dbReference>
<dbReference type="GO" id="GO:0005829">
    <property type="term" value="C:cytosol"/>
    <property type="evidence" value="ECO:0007669"/>
    <property type="project" value="TreeGrafter"/>
</dbReference>
<dbReference type="PROSITE" id="PS00856">
    <property type="entry name" value="GUANYLATE_KINASE_1"/>
    <property type="match status" value="1"/>
</dbReference>
<evidence type="ECO:0000256" key="11">
    <source>
        <dbReference type="HAMAP-Rule" id="MF_00328"/>
    </source>
</evidence>
<dbReference type="OrthoDB" id="9808150at2"/>
<keyword evidence="11" id="KW-0963">Cytoplasm</keyword>